<dbReference type="InterPro" id="IPR032974">
    <property type="entry name" value="Polypren_kinase"/>
</dbReference>
<feature type="compositionally biased region" description="Pro residues" evidence="10">
    <location>
        <begin position="29"/>
        <end position="51"/>
    </location>
</feature>
<evidence type="ECO:0000256" key="10">
    <source>
        <dbReference type="SAM" id="MobiDB-lite"/>
    </source>
</evidence>
<name>A0A316ZIH5_9BASI</name>
<comment type="subcellular location">
    <subcellularLocation>
        <location evidence="1">Endoplasmic reticulum membrane</location>
        <topology evidence="1">Multi-pass membrane protein</topology>
    </subcellularLocation>
</comment>
<evidence type="ECO:0000256" key="4">
    <source>
        <dbReference type="ARBA" id="ARBA00022679"/>
    </source>
</evidence>
<keyword evidence="8 11" id="KW-1133">Transmembrane helix</keyword>
<dbReference type="STRING" id="58919.A0A316ZIH5"/>
<feature type="compositionally biased region" description="Basic and acidic residues" evidence="10">
    <location>
        <begin position="243"/>
        <end position="254"/>
    </location>
</feature>
<feature type="compositionally biased region" description="Low complexity" evidence="10">
    <location>
        <begin position="217"/>
        <end position="226"/>
    </location>
</feature>
<evidence type="ECO:0000256" key="11">
    <source>
        <dbReference type="SAM" id="Phobius"/>
    </source>
</evidence>
<feature type="compositionally biased region" description="Polar residues" evidence="10">
    <location>
        <begin position="193"/>
        <end position="204"/>
    </location>
</feature>
<reference evidence="12 13" key="1">
    <citation type="journal article" date="2018" name="Mol. Biol. Evol.">
        <title>Broad Genomic Sampling Reveals a Smut Pathogenic Ancestry of the Fungal Clade Ustilaginomycotina.</title>
        <authorList>
            <person name="Kijpornyongpan T."/>
            <person name="Mondo S.J."/>
            <person name="Barry K."/>
            <person name="Sandor L."/>
            <person name="Lee J."/>
            <person name="Lipzen A."/>
            <person name="Pangilinan J."/>
            <person name="LaButti K."/>
            <person name="Hainaut M."/>
            <person name="Henrissat B."/>
            <person name="Grigoriev I.V."/>
            <person name="Spatafora J.W."/>
            <person name="Aime M.C."/>
        </authorList>
    </citation>
    <scope>NUCLEOTIDE SEQUENCE [LARGE SCALE GENOMIC DNA]</scope>
    <source>
        <strain evidence="12 13">MCA 4186</strain>
    </source>
</reference>
<dbReference type="EMBL" id="KZ819284">
    <property type="protein sequence ID" value="PWO00753.1"/>
    <property type="molecule type" value="Genomic_DNA"/>
</dbReference>
<dbReference type="GO" id="GO:0004168">
    <property type="term" value="F:dolichol kinase activity"/>
    <property type="evidence" value="ECO:0007669"/>
    <property type="project" value="UniProtKB-EC"/>
</dbReference>
<evidence type="ECO:0000256" key="2">
    <source>
        <dbReference type="ARBA" id="ARBA00010794"/>
    </source>
</evidence>
<sequence length="1035" mass="110710">MLQRERDAGPSRASSEGPSRSPTLSLSPSPSPAPPSPRMPQLPPDTPPPLRPALTAAPMQPSWSHESITSPAVELPTYDVNAPRLHRRRTSLPVHAVPGAGGSSSSAAAPDAVRGERRRFRDSVAAAAAAATSTAVASGSSSSSTGAGIAPVKRRRSSQAPGARSASRRRSNVPAGALREEEDSTSAADGPANGTSSRRYSSTYAAGPSGRGALDGSTSSDSTSSDRQVFDWDVRRSTGAPSREARGSFDDRNSSVRARRMRAQLDNGRPSPPLRVDSSARGSAGTASPNVQGSSSGIARTASPVPPAGQSRLQLPGANAGRAAGKSGLASPVLRTSKLDGSPAHGTPPSADASGPPRPPRPKIKRRLNVGALAEGALILGAGAYACWELASSPSARVRSHVLELAWVLVASFLYVVLRPRGEHGFIWCTDQRNFRISDDDGALCGLVLGPLLATSALLMAEEDAAHTVGPRVPWGQPLAPFWRIEEPLHIVSHWRAPPEGLSALVAARCSLLSLQTLTATIFLCHLLATKWIRRPADFPLSNWRRLGSFLVFEVVLASLLEMVREVALRMDVPLWTELARGELFTIALIFQGTLYCISRLARKSFTLGELGIVAAIGVTLSVEALNITIAKIFPATTPYVKTFRPPTPLLIFQLALVVGAYMVGFLLAPLLYLSRHLAQKPVHRLRWPHKRDLHRRLLAGFFYLFAALYIVGVLGMWTRWLLGRRDPWLWTAQFIVRGRAWWSRPVLISYWLLLIAGSVISWQAVVVSAKRIRVARSNPKSATEDVGEAVPAAPASGNMRATAVGVVRTLGGLGTSVGNAASATETGTVALKKAAHLSLNARRKFFHALAVLLFVPGIALDPAFAHLAFSLAFSVFIFAEYIRYYALYPFGAALHVFLAEFTDHKDAGPVILSHFYLLTGCAAPVWIEGSKSLTLQMGVLVLGVGDALASVVGRRYGRMYWPASSKTVEGSAAFVSSIFVSAWMLRLVGWVGDFSSMRFGAALVLLGVLEGVSEQNDNLVLPVYSFIAMALLRV</sequence>
<evidence type="ECO:0000313" key="12">
    <source>
        <dbReference type="EMBL" id="PWO00753.1"/>
    </source>
</evidence>
<feature type="transmembrane region" description="Helical" evidence="11">
    <location>
        <begin position="846"/>
        <end position="870"/>
    </location>
</feature>
<feature type="transmembrane region" description="Helical" evidence="11">
    <location>
        <begin position="749"/>
        <end position="770"/>
    </location>
</feature>
<feature type="compositionally biased region" description="Polar residues" evidence="10">
    <location>
        <begin position="285"/>
        <end position="298"/>
    </location>
</feature>
<dbReference type="GO" id="GO:0005789">
    <property type="term" value="C:endoplasmic reticulum membrane"/>
    <property type="evidence" value="ECO:0007669"/>
    <property type="project" value="UniProtKB-SubCell"/>
</dbReference>
<feature type="transmembrane region" description="Helical" evidence="11">
    <location>
        <begin position="550"/>
        <end position="568"/>
    </location>
</feature>
<proteinExistence type="inferred from homology"/>
<organism evidence="12 13">
    <name type="scientific">Tilletiopsis washingtonensis</name>
    <dbReference type="NCBI Taxonomy" id="58919"/>
    <lineage>
        <taxon>Eukaryota</taxon>
        <taxon>Fungi</taxon>
        <taxon>Dikarya</taxon>
        <taxon>Basidiomycota</taxon>
        <taxon>Ustilaginomycotina</taxon>
        <taxon>Exobasidiomycetes</taxon>
        <taxon>Entylomatales</taxon>
        <taxon>Entylomatales incertae sedis</taxon>
        <taxon>Tilletiopsis</taxon>
    </lineage>
</organism>
<feature type="compositionally biased region" description="Basic and acidic residues" evidence="10">
    <location>
        <begin position="113"/>
        <end position="122"/>
    </location>
</feature>
<evidence type="ECO:0000256" key="1">
    <source>
        <dbReference type="ARBA" id="ARBA00004477"/>
    </source>
</evidence>
<feature type="compositionally biased region" description="Low complexity" evidence="10">
    <location>
        <begin position="18"/>
        <end position="28"/>
    </location>
</feature>
<gene>
    <name evidence="12" type="ORF">FA09DRAFT_314416</name>
</gene>
<dbReference type="PANTHER" id="PTHR13205">
    <property type="entry name" value="TRANSMEMBRANE PROTEIN 15-RELATED"/>
    <property type="match status" value="1"/>
</dbReference>
<feature type="transmembrane region" description="Helical" evidence="11">
    <location>
        <begin position="506"/>
        <end position="529"/>
    </location>
</feature>
<dbReference type="OrthoDB" id="377083at2759"/>
<feature type="transmembrane region" description="Helical" evidence="11">
    <location>
        <begin position="651"/>
        <end position="674"/>
    </location>
</feature>
<feature type="compositionally biased region" description="Low complexity" evidence="10">
    <location>
        <begin position="123"/>
        <end position="148"/>
    </location>
</feature>
<feature type="region of interest" description="Disordered" evidence="10">
    <location>
        <begin position="1"/>
        <end position="364"/>
    </location>
</feature>
<accession>A0A316ZIH5</accession>
<feature type="transmembrane region" description="Helical" evidence="11">
    <location>
        <begin position="611"/>
        <end position="631"/>
    </location>
</feature>
<keyword evidence="9 11" id="KW-0472">Membrane</keyword>
<keyword evidence="6" id="KW-0418">Kinase</keyword>
<feature type="transmembrane region" description="Helical" evidence="11">
    <location>
        <begin position="973"/>
        <end position="992"/>
    </location>
</feature>
<feature type="transmembrane region" description="Helical" evidence="11">
    <location>
        <begin position="934"/>
        <end position="953"/>
    </location>
</feature>
<feature type="transmembrane region" description="Helical" evidence="11">
    <location>
        <begin position="580"/>
        <end position="599"/>
    </location>
</feature>
<dbReference type="EC" id="2.7.1.108" evidence="3"/>
<dbReference type="RefSeq" id="XP_025601031.1">
    <property type="nucleotide sequence ID" value="XM_025740764.1"/>
</dbReference>
<dbReference type="Proteomes" id="UP000245946">
    <property type="component" value="Unassembled WGS sequence"/>
</dbReference>
<evidence type="ECO:0000256" key="5">
    <source>
        <dbReference type="ARBA" id="ARBA00022692"/>
    </source>
</evidence>
<evidence type="ECO:0000313" key="13">
    <source>
        <dbReference type="Proteomes" id="UP000245946"/>
    </source>
</evidence>
<dbReference type="GO" id="GO:0043048">
    <property type="term" value="P:dolichyl monophosphate biosynthetic process"/>
    <property type="evidence" value="ECO:0007669"/>
    <property type="project" value="TreeGrafter"/>
</dbReference>
<feature type="transmembrane region" description="Helical" evidence="11">
    <location>
        <begin position="911"/>
        <end position="928"/>
    </location>
</feature>
<evidence type="ECO:0000256" key="9">
    <source>
        <dbReference type="ARBA" id="ARBA00023136"/>
    </source>
</evidence>
<keyword evidence="7" id="KW-0256">Endoplasmic reticulum</keyword>
<evidence type="ECO:0000256" key="8">
    <source>
        <dbReference type="ARBA" id="ARBA00022989"/>
    </source>
</evidence>
<evidence type="ECO:0000256" key="3">
    <source>
        <dbReference type="ARBA" id="ARBA00012132"/>
    </source>
</evidence>
<feature type="compositionally biased region" description="Polar residues" evidence="10">
    <location>
        <begin position="61"/>
        <end position="70"/>
    </location>
</feature>
<keyword evidence="5 11" id="KW-0812">Transmembrane</keyword>
<keyword evidence="4" id="KW-0808">Transferase</keyword>
<dbReference type="GeneID" id="37268308"/>
<comment type="similarity">
    <text evidence="2">Belongs to the polyprenol kinase family.</text>
</comment>
<dbReference type="AlphaFoldDB" id="A0A316ZIH5"/>
<feature type="transmembrane region" description="Helical" evidence="11">
    <location>
        <begin position="694"/>
        <end position="718"/>
    </location>
</feature>
<evidence type="ECO:0000256" key="7">
    <source>
        <dbReference type="ARBA" id="ARBA00022824"/>
    </source>
</evidence>
<dbReference type="PANTHER" id="PTHR13205:SF15">
    <property type="entry name" value="DOLICHOL KINASE"/>
    <property type="match status" value="1"/>
</dbReference>
<keyword evidence="13" id="KW-1185">Reference proteome</keyword>
<feature type="transmembrane region" description="Helical" evidence="11">
    <location>
        <begin position="882"/>
        <end position="899"/>
    </location>
</feature>
<evidence type="ECO:0000256" key="6">
    <source>
        <dbReference type="ARBA" id="ARBA00022777"/>
    </source>
</evidence>
<protein>
    <recommendedName>
        <fullName evidence="3">dolichol kinase</fullName>
        <ecNumber evidence="3">2.7.1.108</ecNumber>
    </recommendedName>
</protein>